<protein>
    <submittedName>
        <fullName evidence="2">DUF2550 family protein</fullName>
    </submittedName>
</protein>
<evidence type="ECO:0000256" key="1">
    <source>
        <dbReference type="SAM" id="Phobius"/>
    </source>
</evidence>
<dbReference type="EMBL" id="SMLB01000044">
    <property type="protein sequence ID" value="TDD66060.1"/>
    <property type="molecule type" value="Genomic_DNA"/>
</dbReference>
<dbReference type="InterPro" id="IPR019675">
    <property type="entry name" value="DUF2550"/>
</dbReference>
<keyword evidence="1" id="KW-1133">Transmembrane helix</keyword>
<comment type="caution">
    <text evidence="2">The sequence shown here is derived from an EMBL/GenBank/DDBJ whole genome shotgun (WGS) entry which is preliminary data.</text>
</comment>
<dbReference type="Proteomes" id="UP000295217">
    <property type="component" value="Unassembled WGS sequence"/>
</dbReference>
<keyword evidence="1" id="KW-0472">Membrane</keyword>
<organism evidence="2 3">
    <name type="scientific">Jiangella aurantiaca</name>
    <dbReference type="NCBI Taxonomy" id="2530373"/>
    <lineage>
        <taxon>Bacteria</taxon>
        <taxon>Bacillati</taxon>
        <taxon>Actinomycetota</taxon>
        <taxon>Actinomycetes</taxon>
        <taxon>Jiangellales</taxon>
        <taxon>Jiangellaceae</taxon>
        <taxon>Jiangella</taxon>
    </lineage>
</organism>
<dbReference type="AlphaFoldDB" id="A0A4R5A4R9"/>
<gene>
    <name evidence="2" type="ORF">E1262_23375</name>
</gene>
<evidence type="ECO:0000313" key="3">
    <source>
        <dbReference type="Proteomes" id="UP000295217"/>
    </source>
</evidence>
<keyword evidence="3" id="KW-1185">Reference proteome</keyword>
<name>A0A4R5A4R9_9ACTN</name>
<sequence length="144" mass="15803">MVSWTLLVLGALALAAVLVLLALYVRRGFLQRDGGFDMCVRGDSHDGWSGGWAFGIGRYREDALEWFRTFSFTTWPKRTFRRSELAVDGRRQPDAEESYELPAGHVVLVCRSGGATVEVSMTEAAATAFVTWLEAAPPGGQFVG</sequence>
<dbReference type="OrthoDB" id="4793422at2"/>
<proteinExistence type="predicted"/>
<dbReference type="Pfam" id="PF10739">
    <property type="entry name" value="DUF2550"/>
    <property type="match status" value="1"/>
</dbReference>
<feature type="transmembrane region" description="Helical" evidence="1">
    <location>
        <begin position="6"/>
        <end position="25"/>
    </location>
</feature>
<accession>A0A4R5A4R9</accession>
<keyword evidence="1" id="KW-0812">Transmembrane</keyword>
<evidence type="ECO:0000313" key="2">
    <source>
        <dbReference type="EMBL" id="TDD66060.1"/>
    </source>
</evidence>
<reference evidence="2 3" key="1">
    <citation type="submission" date="2019-02" db="EMBL/GenBank/DDBJ databases">
        <title>Draft genome sequences of novel Actinobacteria.</title>
        <authorList>
            <person name="Sahin N."/>
            <person name="Ay H."/>
            <person name="Saygin H."/>
        </authorList>
    </citation>
    <scope>NUCLEOTIDE SEQUENCE [LARGE SCALE GENOMIC DNA]</scope>
    <source>
        <strain evidence="2 3">8K307</strain>
    </source>
</reference>